<dbReference type="AlphaFoldDB" id="A0ABD3BSB5"/>
<evidence type="ECO:0000256" key="4">
    <source>
        <dbReference type="ARBA" id="ARBA00022729"/>
    </source>
</evidence>
<protein>
    <recommendedName>
        <fullName evidence="3">acid phosphatase</fullName>
        <ecNumber evidence="3">3.1.3.2</ecNumber>
    </recommendedName>
</protein>
<dbReference type="Proteomes" id="UP001632038">
    <property type="component" value="Unassembled WGS sequence"/>
</dbReference>
<evidence type="ECO:0000256" key="6">
    <source>
        <dbReference type="PIRSR" id="PIRSR000898-1"/>
    </source>
</evidence>
<reference evidence="10" key="1">
    <citation type="journal article" date="2024" name="IScience">
        <title>Strigolactones Initiate the Formation of Haustorium-like Structures in Castilleja.</title>
        <authorList>
            <person name="Buerger M."/>
            <person name="Peterson D."/>
            <person name="Chory J."/>
        </authorList>
    </citation>
    <scope>NUCLEOTIDE SEQUENCE [LARGE SCALE GENOMIC DNA]</scope>
</reference>
<feature type="signal peptide" evidence="7">
    <location>
        <begin position="1"/>
        <end position="25"/>
    </location>
</feature>
<dbReference type="InterPro" id="IPR024927">
    <property type="entry name" value="Acid_PPase"/>
</dbReference>
<evidence type="ECO:0000256" key="1">
    <source>
        <dbReference type="ARBA" id="ARBA00000032"/>
    </source>
</evidence>
<dbReference type="Gene3D" id="3.60.21.10">
    <property type="match status" value="1"/>
</dbReference>
<feature type="binding site" evidence="6">
    <location>
        <position position="122"/>
    </location>
    <ligand>
        <name>Fe cation</name>
        <dbReference type="ChEBI" id="CHEBI:24875"/>
        <label>2</label>
    </ligand>
</feature>
<dbReference type="CDD" id="cd07378">
    <property type="entry name" value="MPP_ACP5"/>
    <property type="match status" value="1"/>
</dbReference>
<feature type="binding site" evidence="6">
    <location>
        <position position="84"/>
    </location>
    <ligand>
        <name>Fe cation</name>
        <dbReference type="ChEBI" id="CHEBI:24875"/>
        <label>1</label>
    </ligand>
</feature>
<gene>
    <name evidence="9" type="primary">PAP7</name>
    <name evidence="9" type="ORF">CASFOL_034768</name>
</gene>
<evidence type="ECO:0000313" key="10">
    <source>
        <dbReference type="Proteomes" id="UP001632038"/>
    </source>
</evidence>
<keyword evidence="4 7" id="KW-0732">Signal</keyword>
<comment type="cofactor">
    <cofactor evidence="6">
        <name>Fe cation</name>
        <dbReference type="ChEBI" id="CHEBI:24875"/>
    </cofactor>
    <text evidence="6">Binds 2 iron ions per subunit.</text>
</comment>
<evidence type="ECO:0000256" key="3">
    <source>
        <dbReference type="ARBA" id="ARBA00012646"/>
    </source>
</evidence>
<comment type="caution">
    <text evidence="9">The sequence shown here is derived from an EMBL/GenBank/DDBJ whole genome shotgun (WGS) entry which is preliminary data.</text>
</comment>
<dbReference type="EMBL" id="JAVIJP010000066">
    <property type="protein sequence ID" value="KAL3619856.1"/>
    <property type="molecule type" value="Genomic_DNA"/>
</dbReference>
<evidence type="ECO:0000256" key="5">
    <source>
        <dbReference type="ARBA" id="ARBA00022801"/>
    </source>
</evidence>
<dbReference type="GO" id="GO:0003993">
    <property type="term" value="F:acid phosphatase activity"/>
    <property type="evidence" value="ECO:0007669"/>
    <property type="project" value="UniProtKB-EC"/>
</dbReference>
<comment type="catalytic activity">
    <reaction evidence="1">
        <text>a phosphate monoester + H2O = an alcohol + phosphate</text>
        <dbReference type="Rhea" id="RHEA:15017"/>
        <dbReference type="ChEBI" id="CHEBI:15377"/>
        <dbReference type="ChEBI" id="CHEBI:30879"/>
        <dbReference type="ChEBI" id="CHEBI:43474"/>
        <dbReference type="ChEBI" id="CHEBI:67140"/>
        <dbReference type="EC" id="3.1.3.2"/>
    </reaction>
</comment>
<name>A0ABD3BSB5_9LAMI</name>
<dbReference type="PANTHER" id="PTHR10161:SF36">
    <property type="entry name" value="PURPLE ACID PHOSPHATASE 3"/>
    <property type="match status" value="1"/>
</dbReference>
<feature type="binding site" evidence="6">
    <location>
        <position position="253"/>
    </location>
    <ligand>
        <name>Fe cation</name>
        <dbReference type="ChEBI" id="CHEBI:24875"/>
        <label>1</label>
    </ligand>
</feature>
<accession>A0ABD3BSB5</accession>
<feature type="domain" description="Calcineurin-like phosphoesterase" evidence="8">
    <location>
        <begin position="46"/>
        <end position="254"/>
    </location>
</feature>
<dbReference type="Pfam" id="PF00149">
    <property type="entry name" value="Metallophos"/>
    <property type="match status" value="1"/>
</dbReference>
<evidence type="ECO:0000259" key="8">
    <source>
        <dbReference type="Pfam" id="PF00149"/>
    </source>
</evidence>
<keyword evidence="6" id="KW-0408">Iron</keyword>
<dbReference type="InterPro" id="IPR051558">
    <property type="entry name" value="Metallophosphoesterase_PAP"/>
</dbReference>
<dbReference type="PIRSF" id="PIRSF000898">
    <property type="entry name" value="Acid_Ptase_5"/>
    <property type="match status" value="1"/>
</dbReference>
<keyword evidence="10" id="KW-1185">Reference proteome</keyword>
<feature type="binding site" evidence="6">
    <location>
        <position position="51"/>
    </location>
    <ligand>
        <name>Fe cation</name>
        <dbReference type="ChEBI" id="CHEBI:24875"/>
        <label>1</label>
    </ligand>
</feature>
<sequence>MCGSIWTCRFLIITILCLGLVTCLGANFTKINGYSNKISSDNSIAFLVIGDWGRDGFFNQSLVANQMGYVGKKLGIDFVISTGDNFYDNGLKGVDDPLFLTSFTNIYTAKSLQKPWYTVLGNHDYLGSTEAQLSRALVRLDQRWYCKRNFIVQTGLVDIVFIDTTPFVDKYFENPKKKNFDWKGIMPRDTYISHVLQNLDLALKKSRAAWKIVVGHHAIRSIGYHGDTQELVDQVLPILEANNVDMYINGHNHNLEHLSNKERTQGATLYERRRLKGMEKYNSPATS</sequence>
<dbReference type="PANTHER" id="PTHR10161">
    <property type="entry name" value="TARTRATE-RESISTANT ACID PHOSPHATASE TYPE 5"/>
    <property type="match status" value="1"/>
</dbReference>
<keyword evidence="6" id="KW-0479">Metal-binding</keyword>
<feature type="binding site" evidence="6">
    <location>
        <position position="87"/>
    </location>
    <ligand>
        <name>Fe cation</name>
        <dbReference type="ChEBI" id="CHEBI:24875"/>
        <label>1</label>
    </ligand>
</feature>
<evidence type="ECO:0000256" key="2">
    <source>
        <dbReference type="ARBA" id="ARBA00008723"/>
    </source>
</evidence>
<comment type="similarity">
    <text evidence="2">Belongs to the metallophosphoesterase superfamily. Purple acid phosphatase family.</text>
</comment>
<dbReference type="InterPro" id="IPR004843">
    <property type="entry name" value="Calcineurin-like_PHP"/>
</dbReference>
<dbReference type="SUPFAM" id="SSF56300">
    <property type="entry name" value="Metallo-dependent phosphatases"/>
    <property type="match status" value="1"/>
</dbReference>
<evidence type="ECO:0000256" key="7">
    <source>
        <dbReference type="SAM" id="SignalP"/>
    </source>
</evidence>
<feature type="binding site" evidence="6">
    <location>
        <position position="84"/>
    </location>
    <ligand>
        <name>Fe cation</name>
        <dbReference type="ChEBI" id="CHEBI:24875"/>
        <label>2</label>
    </ligand>
</feature>
<evidence type="ECO:0000313" key="9">
    <source>
        <dbReference type="EMBL" id="KAL3619856.1"/>
    </source>
</evidence>
<feature type="binding site" evidence="6">
    <location>
        <position position="251"/>
    </location>
    <ligand>
        <name>Fe cation</name>
        <dbReference type="ChEBI" id="CHEBI:24875"/>
        <label>2</label>
    </ligand>
</feature>
<feature type="chain" id="PRO_5044897168" description="acid phosphatase" evidence="7">
    <location>
        <begin position="26"/>
        <end position="287"/>
    </location>
</feature>
<feature type="binding site" evidence="6">
    <location>
        <position position="216"/>
    </location>
    <ligand>
        <name>Fe cation</name>
        <dbReference type="ChEBI" id="CHEBI:24875"/>
        <label>2</label>
    </ligand>
</feature>
<dbReference type="InterPro" id="IPR029052">
    <property type="entry name" value="Metallo-depent_PP-like"/>
</dbReference>
<proteinExistence type="inferred from homology"/>
<dbReference type="EC" id="3.1.3.2" evidence="3"/>
<keyword evidence="5 9" id="KW-0378">Hydrolase</keyword>
<organism evidence="9 10">
    <name type="scientific">Castilleja foliolosa</name>
    <dbReference type="NCBI Taxonomy" id="1961234"/>
    <lineage>
        <taxon>Eukaryota</taxon>
        <taxon>Viridiplantae</taxon>
        <taxon>Streptophyta</taxon>
        <taxon>Embryophyta</taxon>
        <taxon>Tracheophyta</taxon>
        <taxon>Spermatophyta</taxon>
        <taxon>Magnoliopsida</taxon>
        <taxon>eudicotyledons</taxon>
        <taxon>Gunneridae</taxon>
        <taxon>Pentapetalae</taxon>
        <taxon>asterids</taxon>
        <taxon>lamiids</taxon>
        <taxon>Lamiales</taxon>
        <taxon>Orobanchaceae</taxon>
        <taxon>Pedicularideae</taxon>
        <taxon>Castillejinae</taxon>
        <taxon>Castilleja</taxon>
    </lineage>
</organism>